<sequence length="62" mass="7289">MMQGVRDLISSLIFLSAANWAAESRFANQSFRRSRRWGRMKQLPSSCFSSCRDRHSKYRLCT</sequence>
<reference evidence="1" key="1">
    <citation type="submission" date="2023-01" db="EMBL/GenBank/DDBJ databases">
        <authorList>
            <person name="Van Ghelder C."/>
            <person name="Rancurel C."/>
        </authorList>
    </citation>
    <scope>NUCLEOTIDE SEQUENCE</scope>
    <source>
        <strain evidence="1">CNCM I-4278</strain>
    </source>
</reference>
<evidence type="ECO:0000313" key="2">
    <source>
        <dbReference type="Proteomes" id="UP001152607"/>
    </source>
</evidence>
<protein>
    <submittedName>
        <fullName evidence="1">Uncharacterized protein</fullName>
    </submittedName>
</protein>
<name>A0A9W4U6X3_9PLEO</name>
<dbReference type="AlphaFoldDB" id="A0A9W4U6X3"/>
<dbReference type="EMBL" id="CAOQHR010000002">
    <property type="protein sequence ID" value="CAI6304523.1"/>
    <property type="molecule type" value="Genomic_DNA"/>
</dbReference>
<organism evidence="1 2">
    <name type="scientific">Periconia digitata</name>
    <dbReference type="NCBI Taxonomy" id="1303443"/>
    <lineage>
        <taxon>Eukaryota</taxon>
        <taxon>Fungi</taxon>
        <taxon>Dikarya</taxon>
        <taxon>Ascomycota</taxon>
        <taxon>Pezizomycotina</taxon>
        <taxon>Dothideomycetes</taxon>
        <taxon>Pleosporomycetidae</taxon>
        <taxon>Pleosporales</taxon>
        <taxon>Massarineae</taxon>
        <taxon>Periconiaceae</taxon>
        <taxon>Periconia</taxon>
    </lineage>
</organism>
<gene>
    <name evidence="1" type="ORF">PDIGIT_LOCUS2969</name>
</gene>
<keyword evidence="2" id="KW-1185">Reference proteome</keyword>
<proteinExistence type="predicted"/>
<accession>A0A9W4U6X3</accession>
<evidence type="ECO:0000313" key="1">
    <source>
        <dbReference type="EMBL" id="CAI6304523.1"/>
    </source>
</evidence>
<comment type="caution">
    <text evidence="1">The sequence shown here is derived from an EMBL/GenBank/DDBJ whole genome shotgun (WGS) entry which is preliminary data.</text>
</comment>
<dbReference type="Proteomes" id="UP001152607">
    <property type="component" value="Unassembled WGS sequence"/>
</dbReference>